<gene>
    <name evidence="1" type="ORF">EDM58_11555</name>
</gene>
<dbReference type="PANTHER" id="PTHR12993">
    <property type="entry name" value="N-ACETYLGLUCOSAMINYL-PHOSPHATIDYLINOSITOL DE-N-ACETYLASE-RELATED"/>
    <property type="match status" value="1"/>
</dbReference>
<evidence type="ECO:0000313" key="2">
    <source>
        <dbReference type="Proteomes" id="UP000281915"/>
    </source>
</evidence>
<evidence type="ECO:0000313" key="1">
    <source>
        <dbReference type="EMBL" id="RNB78445.1"/>
    </source>
</evidence>
<dbReference type="AlphaFoldDB" id="A0A3M8CUC3"/>
<protein>
    <submittedName>
        <fullName evidence="1">PIG-L family deacetylase</fullName>
    </submittedName>
</protein>
<dbReference type="SUPFAM" id="SSF102588">
    <property type="entry name" value="LmbE-like"/>
    <property type="match status" value="1"/>
</dbReference>
<accession>A0A3M8CUC3</accession>
<dbReference type="PANTHER" id="PTHR12993:SF11">
    <property type="entry name" value="N-ACETYLGLUCOSAMINYL-PHOSPHATIDYLINOSITOL DE-N-ACETYLASE"/>
    <property type="match status" value="1"/>
</dbReference>
<name>A0A3M8CUC3_9BACL</name>
<comment type="caution">
    <text evidence="1">The sequence shown here is derived from an EMBL/GenBank/DDBJ whole genome shotgun (WGS) entry which is preliminary data.</text>
</comment>
<dbReference type="Gene3D" id="3.40.50.10320">
    <property type="entry name" value="LmbE-like"/>
    <property type="match status" value="1"/>
</dbReference>
<dbReference type="InterPro" id="IPR003737">
    <property type="entry name" value="GlcNAc_PI_deacetylase-related"/>
</dbReference>
<dbReference type="Proteomes" id="UP000281915">
    <property type="component" value="Unassembled WGS sequence"/>
</dbReference>
<organism evidence="1 2">
    <name type="scientific">Brevibacillus panacihumi</name>
    <dbReference type="NCBI Taxonomy" id="497735"/>
    <lineage>
        <taxon>Bacteria</taxon>
        <taxon>Bacillati</taxon>
        <taxon>Bacillota</taxon>
        <taxon>Bacilli</taxon>
        <taxon>Bacillales</taxon>
        <taxon>Paenibacillaceae</taxon>
        <taxon>Brevibacillus</taxon>
    </lineage>
</organism>
<dbReference type="GO" id="GO:0016811">
    <property type="term" value="F:hydrolase activity, acting on carbon-nitrogen (but not peptide) bonds, in linear amides"/>
    <property type="evidence" value="ECO:0007669"/>
    <property type="project" value="TreeGrafter"/>
</dbReference>
<proteinExistence type="predicted"/>
<reference evidence="1 2" key="1">
    <citation type="submission" date="2018-10" db="EMBL/GenBank/DDBJ databases">
        <title>Phylogenomics of Brevibacillus.</title>
        <authorList>
            <person name="Dunlap C."/>
        </authorList>
    </citation>
    <scope>NUCLEOTIDE SEQUENCE [LARGE SCALE GENOMIC DNA]</scope>
    <source>
        <strain evidence="1 2">JCM 15085</strain>
    </source>
</reference>
<sequence length="247" mass="26926">MSALKKVMMVFPHPDDESFACGGTIALCGDRGQETCLVCITSGCKGRSGAYDITCRQKLAHHREQELAAAAKVLGIARLELLRYPDGTLAEVDGEELTQKILETILDWKPGVVITFPPDGVTGHPDHIATCHAVTLAVERAEQALGADELPDLYYVSIPHYYDHCPDKGPKPAVPITGKVDITRFRHQKGEALRAHLSQEYSVNRAYPGVIDGDDSVIGCYEYYTLVRSAGKPVVPVRPASIPVIDF</sequence>
<dbReference type="Pfam" id="PF02585">
    <property type="entry name" value="PIG-L"/>
    <property type="match status" value="1"/>
</dbReference>
<dbReference type="InterPro" id="IPR024078">
    <property type="entry name" value="LmbE-like_dom_sf"/>
</dbReference>
<dbReference type="EMBL" id="RHHT01000025">
    <property type="protein sequence ID" value="RNB78445.1"/>
    <property type="molecule type" value="Genomic_DNA"/>
</dbReference>